<dbReference type="Pfam" id="PF04879">
    <property type="entry name" value="Molybdop_Fe4S4"/>
    <property type="match status" value="1"/>
</dbReference>
<dbReference type="EMBL" id="FNEK01000052">
    <property type="protein sequence ID" value="SDK75478.1"/>
    <property type="molecule type" value="Genomic_DNA"/>
</dbReference>
<dbReference type="Gene3D" id="2.20.25.90">
    <property type="entry name" value="ADC-like domains"/>
    <property type="match status" value="1"/>
</dbReference>
<accession>A0A1G9EHB3</accession>
<protein>
    <submittedName>
        <fullName evidence="12">Assimilatory nitrate reductase (NADH) alpha subunit apoprotein</fullName>
    </submittedName>
</protein>
<keyword evidence="6" id="KW-0479">Metal-binding</keyword>
<dbReference type="GO" id="GO:0045333">
    <property type="term" value="P:cellular respiration"/>
    <property type="evidence" value="ECO:0007669"/>
    <property type="project" value="UniProtKB-ARBA"/>
</dbReference>
<dbReference type="SUPFAM" id="SSF50692">
    <property type="entry name" value="ADC-like"/>
    <property type="match status" value="1"/>
</dbReference>
<dbReference type="CDD" id="cd02754">
    <property type="entry name" value="MopB_Nitrate-R-NapA-like"/>
    <property type="match status" value="1"/>
</dbReference>
<dbReference type="Gene3D" id="3.40.228.10">
    <property type="entry name" value="Dimethylsulfoxide Reductase, domain 2"/>
    <property type="match status" value="1"/>
</dbReference>
<dbReference type="GO" id="GO:0042128">
    <property type="term" value="P:nitrate assimilation"/>
    <property type="evidence" value="ECO:0007669"/>
    <property type="project" value="UniProtKB-KW"/>
</dbReference>
<dbReference type="GO" id="GO:0016491">
    <property type="term" value="F:oxidoreductase activity"/>
    <property type="evidence" value="ECO:0007669"/>
    <property type="project" value="UniProtKB-KW"/>
</dbReference>
<evidence type="ECO:0000259" key="11">
    <source>
        <dbReference type="PROSITE" id="PS51669"/>
    </source>
</evidence>
<dbReference type="SUPFAM" id="SSF53706">
    <property type="entry name" value="Formate dehydrogenase/DMSO reductase, domains 1-3"/>
    <property type="match status" value="1"/>
</dbReference>
<dbReference type="InterPro" id="IPR006656">
    <property type="entry name" value="Mopterin_OxRdtase"/>
</dbReference>
<dbReference type="GO" id="GO:0016020">
    <property type="term" value="C:membrane"/>
    <property type="evidence" value="ECO:0007669"/>
    <property type="project" value="TreeGrafter"/>
</dbReference>
<dbReference type="InterPro" id="IPR041854">
    <property type="entry name" value="BFD-like_2Fe2S-bd_dom_sf"/>
</dbReference>
<keyword evidence="7" id="KW-0560">Oxidoreductase</keyword>
<evidence type="ECO:0000313" key="13">
    <source>
        <dbReference type="Proteomes" id="UP000199382"/>
    </source>
</evidence>
<dbReference type="InterPro" id="IPR007419">
    <property type="entry name" value="BFD-like_2Fe2S-bd_dom"/>
</dbReference>
<dbReference type="InterPro" id="IPR006963">
    <property type="entry name" value="Mopterin_OxRdtase_4Fe-4S_dom"/>
</dbReference>
<comment type="cofactor">
    <cofactor evidence="2">
        <name>[4Fe-4S] cluster</name>
        <dbReference type="ChEBI" id="CHEBI:49883"/>
    </cofactor>
</comment>
<reference evidence="12 13" key="1">
    <citation type="submission" date="2016-10" db="EMBL/GenBank/DDBJ databases">
        <authorList>
            <person name="de Groot N.N."/>
        </authorList>
    </citation>
    <scope>NUCLEOTIDE SEQUENCE [LARGE SCALE GENOMIC DNA]</scope>
    <source>
        <strain evidence="12 13">DSM 25294</strain>
    </source>
</reference>
<dbReference type="InterPro" id="IPR009010">
    <property type="entry name" value="Asp_de-COase-like_dom_sf"/>
</dbReference>
<dbReference type="PANTHER" id="PTHR43105">
    <property type="entry name" value="RESPIRATORY NITRATE REDUCTASE"/>
    <property type="match status" value="1"/>
</dbReference>
<evidence type="ECO:0000313" key="12">
    <source>
        <dbReference type="EMBL" id="SDK75478.1"/>
    </source>
</evidence>
<evidence type="ECO:0000256" key="1">
    <source>
        <dbReference type="ARBA" id="ARBA00001942"/>
    </source>
</evidence>
<dbReference type="CDD" id="cd02791">
    <property type="entry name" value="MopB_CT_Nitrate-R-NapA-like"/>
    <property type="match status" value="1"/>
</dbReference>
<keyword evidence="9" id="KW-0411">Iron-sulfur</keyword>
<dbReference type="Pfam" id="PF01568">
    <property type="entry name" value="Molydop_binding"/>
    <property type="match status" value="1"/>
</dbReference>
<name>A0A1G9EHB3_9RHOB</name>
<dbReference type="STRING" id="571298.SAMN04488026_105228"/>
<evidence type="ECO:0000256" key="6">
    <source>
        <dbReference type="ARBA" id="ARBA00022723"/>
    </source>
</evidence>
<dbReference type="SMART" id="SM00926">
    <property type="entry name" value="Molybdop_Fe4S4"/>
    <property type="match status" value="1"/>
</dbReference>
<evidence type="ECO:0000256" key="2">
    <source>
        <dbReference type="ARBA" id="ARBA00001966"/>
    </source>
</evidence>
<dbReference type="GO" id="GO:1990204">
    <property type="term" value="C:oxidoreductase complex"/>
    <property type="evidence" value="ECO:0007669"/>
    <property type="project" value="UniProtKB-ARBA"/>
</dbReference>
<dbReference type="Gene3D" id="1.10.10.1100">
    <property type="entry name" value="BFD-like [2Fe-2S]-binding domain"/>
    <property type="match status" value="1"/>
</dbReference>
<keyword evidence="5" id="KW-0500">Molybdenum</keyword>
<organism evidence="12 13">
    <name type="scientific">Aliiruegeria lutimaris</name>
    <dbReference type="NCBI Taxonomy" id="571298"/>
    <lineage>
        <taxon>Bacteria</taxon>
        <taxon>Pseudomonadati</taxon>
        <taxon>Pseudomonadota</taxon>
        <taxon>Alphaproteobacteria</taxon>
        <taxon>Rhodobacterales</taxon>
        <taxon>Roseobacteraceae</taxon>
        <taxon>Aliiruegeria</taxon>
    </lineage>
</organism>
<gene>
    <name evidence="12" type="ORF">SAMN04488026_105228</name>
</gene>
<dbReference type="Pfam" id="PF00384">
    <property type="entry name" value="Molybdopterin"/>
    <property type="match status" value="1"/>
</dbReference>
<keyword evidence="10" id="KW-0534">Nitrate assimilation</keyword>
<evidence type="ECO:0000256" key="3">
    <source>
        <dbReference type="ARBA" id="ARBA00008747"/>
    </source>
</evidence>
<dbReference type="InterPro" id="IPR041957">
    <property type="entry name" value="CT_Nitrate-R-NapA-like"/>
</dbReference>
<dbReference type="PANTHER" id="PTHR43105:SF9">
    <property type="entry name" value="NADPH-FE(3+) OXIDOREDUCTASE SUBUNIT ALPHA"/>
    <property type="match status" value="1"/>
</dbReference>
<dbReference type="Gene3D" id="2.40.40.20">
    <property type="match status" value="1"/>
</dbReference>
<evidence type="ECO:0000256" key="10">
    <source>
        <dbReference type="ARBA" id="ARBA00023063"/>
    </source>
</evidence>
<comment type="cofactor">
    <cofactor evidence="1">
        <name>Mo-bis(molybdopterin guanine dinucleotide)</name>
        <dbReference type="ChEBI" id="CHEBI:60539"/>
    </cofactor>
</comment>
<keyword evidence="8" id="KW-0408">Iron</keyword>
<evidence type="ECO:0000256" key="5">
    <source>
        <dbReference type="ARBA" id="ARBA00022505"/>
    </source>
</evidence>
<sequence length="891" mass="94763">MMDGATRPAKLLQVEGRLATCTTCPYCGVGCGVNAVPDGMGGLTITADKTHPANAGRLCSKGTALGETTGLEDRLLTPRIHGREANWSDALDLVAAKFRETIEKHGPDSVAFYVSGQLLTEDYYVANKLMKGFIGSANIDTNSRLCMASSVAGHRRAFGTDTVPGLYEDLEQADLVVLTGSNLAWCHPVLFQRLVAAKKANPALKVVNIDPRRTATSELADLHLAIAPGGDVALFNALLAHLADTGRLERAYIAAHVNGLDEALAAARADDPAASGLSEEEIATFLTLWASTERVVTVYSQGVNQSSSGTDKVNAILNCHLATGRIGRPGTGPFSVTGQPNAMGGREVGGLANMLACHLDIENAEHRAAVKEFWDAPAMPEGPGLKAVDLFRAVEEGRIKALWIICTNPAVSMPEADRVATAIKDCEFTVVSDLTAETDTARLADVLLPATGWAEKDGTVTNSERCISRQRAILPAPGAARHDWRIICDVAERMGFGAAFDFTSPAEIFREYAALSGVAGRLGLDFDISDLSDLSDRDYDALEPFHWPRAGTRQGGRFFAEGGFYHADGKARLLAVTHRAPASVPCAEYPFRLNTGRVRDHWHTMTRTAKSPRLSQHIAEPYLEIHPADAADLGLAPASIAEVTSRQGRVLLRVLISERVQRGQVFAPMHWTGETAPCGRVDALVAANTDPLSGQPESKASTVAIRPMEASWYGFALSTGEFWPQTDYWARARTRGGWRAELASAALPTDWEDAARTLFGLGTEARAVTMIDPAHGAARLAFLEEGRLVAALFAGPAPVGVSRSYLAGMIGDEAGAEILSGRPGAERPDPGATVCACFDVGQTTILEAIRSQRLTSVEQIGAALQAGSNCGSCKPELQALLAAATTPVAAE</sequence>
<feature type="domain" description="4Fe-4S Mo/W bis-MGD-type" evidence="11">
    <location>
        <begin position="17"/>
        <end position="73"/>
    </location>
</feature>
<dbReference type="PROSITE" id="PS51669">
    <property type="entry name" value="4FE4S_MOW_BIS_MGD"/>
    <property type="match status" value="1"/>
</dbReference>
<keyword evidence="4" id="KW-0004">4Fe-4S</keyword>
<dbReference type="Pfam" id="PF04324">
    <property type="entry name" value="Fer2_BFD"/>
    <property type="match status" value="1"/>
</dbReference>
<keyword evidence="13" id="KW-1185">Reference proteome</keyword>
<dbReference type="InterPro" id="IPR050123">
    <property type="entry name" value="Prok_molybdopt-oxidoreductase"/>
</dbReference>
<evidence type="ECO:0000256" key="4">
    <source>
        <dbReference type="ARBA" id="ARBA00022485"/>
    </source>
</evidence>
<proteinExistence type="inferred from homology"/>
<dbReference type="Gene3D" id="3.40.50.740">
    <property type="match status" value="1"/>
</dbReference>
<dbReference type="GO" id="GO:0043546">
    <property type="term" value="F:molybdopterin cofactor binding"/>
    <property type="evidence" value="ECO:0007669"/>
    <property type="project" value="InterPro"/>
</dbReference>
<dbReference type="Proteomes" id="UP000199382">
    <property type="component" value="Unassembled WGS sequence"/>
</dbReference>
<dbReference type="GO" id="GO:0046872">
    <property type="term" value="F:metal ion binding"/>
    <property type="evidence" value="ECO:0007669"/>
    <property type="project" value="UniProtKB-KW"/>
</dbReference>
<evidence type="ECO:0000256" key="8">
    <source>
        <dbReference type="ARBA" id="ARBA00023004"/>
    </source>
</evidence>
<dbReference type="GO" id="GO:0051539">
    <property type="term" value="F:4 iron, 4 sulfur cluster binding"/>
    <property type="evidence" value="ECO:0007669"/>
    <property type="project" value="UniProtKB-KW"/>
</dbReference>
<dbReference type="InterPro" id="IPR006657">
    <property type="entry name" value="MoPterin_dinucl-bd_dom"/>
</dbReference>
<dbReference type="AlphaFoldDB" id="A0A1G9EHB3"/>
<comment type="similarity">
    <text evidence="3">Belongs to the prokaryotic molybdopterin-containing oxidoreductase family. NasA/NapA/NarB subfamily.</text>
</comment>
<evidence type="ECO:0000256" key="7">
    <source>
        <dbReference type="ARBA" id="ARBA00023002"/>
    </source>
</evidence>
<evidence type="ECO:0000256" key="9">
    <source>
        <dbReference type="ARBA" id="ARBA00023014"/>
    </source>
</evidence>